<name>A0A450ZWQ0_9GAMM</name>
<proteinExistence type="predicted"/>
<dbReference type="EMBL" id="CAADFW010000022">
    <property type="protein sequence ID" value="VFK58168.1"/>
    <property type="molecule type" value="Genomic_DNA"/>
</dbReference>
<sequence>MQNVEVTGMLMMDAIVGAITNSIHRLAAFLIKKGLNKEKISERENVARRIDLRSLIDNGDFSDLDEFSHELENVELNIDLKDHVSFSAILRSTNLKRGELEIGNLSGEGVHINGMVYIIYSGKKQGTEGTWKGVMALEVPGDGRSARGYWLTEDIQGRGKFVFGHVNIRSQLGFRKQPQINLA</sequence>
<protein>
    <submittedName>
        <fullName evidence="2">Uncharacterized protein</fullName>
    </submittedName>
</protein>
<reference evidence="2" key="1">
    <citation type="submission" date="2019-02" db="EMBL/GenBank/DDBJ databases">
        <authorList>
            <person name="Gruber-Vodicka R. H."/>
            <person name="Seah K. B. B."/>
        </authorList>
    </citation>
    <scope>NUCLEOTIDE SEQUENCE</scope>
    <source>
        <strain evidence="1">BECK_BZ123</strain>
        <strain evidence="2">BECK_BZ126</strain>
    </source>
</reference>
<dbReference type="AlphaFoldDB" id="A0A450ZWQ0"/>
<gene>
    <name evidence="1" type="ORF">BECKTC1821D_GA0114238_102127</name>
    <name evidence="2" type="ORF">BECKTC1821F_GA0114240_102226</name>
</gene>
<evidence type="ECO:0000313" key="1">
    <source>
        <dbReference type="EMBL" id="VFK44791.1"/>
    </source>
</evidence>
<evidence type="ECO:0000313" key="2">
    <source>
        <dbReference type="EMBL" id="VFK58168.1"/>
    </source>
</evidence>
<dbReference type="EMBL" id="CAADFS010000021">
    <property type="protein sequence ID" value="VFK44791.1"/>
    <property type="molecule type" value="Genomic_DNA"/>
</dbReference>
<accession>A0A450ZWQ0</accession>
<organism evidence="2">
    <name type="scientific">Candidatus Kentrum sp. TC</name>
    <dbReference type="NCBI Taxonomy" id="2126339"/>
    <lineage>
        <taxon>Bacteria</taxon>
        <taxon>Pseudomonadati</taxon>
        <taxon>Pseudomonadota</taxon>
        <taxon>Gammaproteobacteria</taxon>
        <taxon>Candidatus Kentrum</taxon>
    </lineage>
</organism>